<sequence>MKQLYFFLLFMVAGILPAQNFHDTQGNIDVSGGGQLQYTLPIALPPGVKSVAPQINLVYTSGAGNGIAGYGWNLSGITSISRMSKTIEKDGAVDGIKLNSTDYFSFNGQRLLLKSGTYGSPGAEYVTEKFSNIKIESHGISQSASGGPVYFHVTFEDGSQAWYGETDDDPEANRFNARTSLEYNIVKWKDAQGNSIDYQYEVTTGQMQGLTARISTITWGGNEMLGTAHINEISFNYTSRELKEESFVGGFKFVQDKILSEVIVKSKNAQFKNIR</sequence>
<accession>A0A3G8WHJ4</accession>
<evidence type="ECO:0000313" key="6">
    <source>
        <dbReference type="Proteomes" id="UP000282297"/>
    </source>
</evidence>
<feature type="signal peptide" evidence="4">
    <location>
        <begin position="1"/>
        <end position="18"/>
    </location>
</feature>
<keyword evidence="3" id="KW-0843">Virulence</keyword>
<dbReference type="RefSeq" id="WP_124784834.1">
    <property type="nucleotide sequence ID" value="NZ_CP034171.1"/>
</dbReference>
<dbReference type="Proteomes" id="UP000282297">
    <property type="component" value="Chromosome"/>
</dbReference>
<reference evidence="6" key="1">
    <citation type="submission" date="2018-11" db="EMBL/GenBank/DDBJ databases">
        <title>Proposal to divide the Flavobacteriaceae and reorganize its genera based on Amino Acid Identity values calculated from whole genome sequences.</title>
        <authorList>
            <person name="Nicholson A.C."/>
            <person name="Gulvik C.A."/>
            <person name="Whitney A.M."/>
            <person name="Humrighouse B.W."/>
            <person name="Bell M."/>
            <person name="Holmes B."/>
            <person name="Steigerwalt A.B."/>
            <person name="Villarma A."/>
            <person name="Sheth M."/>
            <person name="Batra D."/>
            <person name="Pryor J."/>
            <person name="Bernardet J.-F."/>
            <person name="Hugo C."/>
            <person name="Kampfer P."/>
            <person name="Newman J.D."/>
            <person name="McQuiston J.R."/>
        </authorList>
    </citation>
    <scope>NUCLEOTIDE SEQUENCE [LARGE SCALE GENOMIC DNA]</scope>
    <source>
        <strain evidence="6">H4753</strain>
    </source>
</reference>
<evidence type="ECO:0008006" key="7">
    <source>
        <dbReference type="Google" id="ProtNLM"/>
    </source>
</evidence>
<proteinExistence type="predicted"/>
<keyword evidence="2" id="KW-0964">Secreted</keyword>
<keyword evidence="4" id="KW-0732">Signal</keyword>
<dbReference type="Pfam" id="PF03534">
    <property type="entry name" value="SpvB"/>
    <property type="match status" value="1"/>
</dbReference>
<evidence type="ECO:0000256" key="2">
    <source>
        <dbReference type="ARBA" id="ARBA00022525"/>
    </source>
</evidence>
<dbReference type="AlphaFoldDB" id="A0A3G8WHJ4"/>
<evidence type="ECO:0000256" key="4">
    <source>
        <dbReference type="SAM" id="SignalP"/>
    </source>
</evidence>
<evidence type="ECO:0000256" key="3">
    <source>
        <dbReference type="ARBA" id="ARBA00023026"/>
    </source>
</evidence>
<dbReference type="GO" id="GO:0005576">
    <property type="term" value="C:extracellular region"/>
    <property type="evidence" value="ECO:0007669"/>
    <property type="project" value="UniProtKB-SubCell"/>
</dbReference>
<dbReference type="GO" id="GO:0005737">
    <property type="term" value="C:cytoplasm"/>
    <property type="evidence" value="ECO:0007669"/>
    <property type="project" value="InterPro"/>
</dbReference>
<dbReference type="EMBL" id="CP034171">
    <property type="protein sequence ID" value="AZI20645.1"/>
    <property type="molecule type" value="Genomic_DNA"/>
</dbReference>
<feature type="chain" id="PRO_5018228474" description="Type IV secretion protein Rhs" evidence="4">
    <location>
        <begin position="19"/>
        <end position="275"/>
    </location>
</feature>
<gene>
    <name evidence="5" type="ORF">EIH08_07905</name>
</gene>
<organism evidence="5 6">
    <name type="scientific">Chryseobacterium taklimakanense</name>
    <dbReference type="NCBI Taxonomy" id="536441"/>
    <lineage>
        <taxon>Bacteria</taxon>
        <taxon>Pseudomonadati</taxon>
        <taxon>Bacteroidota</taxon>
        <taxon>Flavobacteriia</taxon>
        <taxon>Flavobacteriales</taxon>
        <taxon>Weeksellaceae</taxon>
        <taxon>Chryseobacterium group</taxon>
        <taxon>Chryseobacterium</taxon>
    </lineage>
</organism>
<protein>
    <recommendedName>
        <fullName evidence="7">Type IV secretion protein Rhs</fullName>
    </recommendedName>
</protein>
<name>A0A3G8WHJ4_9FLAO</name>
<evidence type="ECO:0000256" key="1">
    <source>
        <dbReference type="ARBA" id="ARBA00004613"/>
    </source>
</evidence>
<evidence type="ECO:0000313" key="5">
    <source>
        <dbReference type="EMBL" id="AZI20645.1"/>
    </source>
</evidence>
<dbReference type="InterPro" id="IPR003284">
    <property type="entry name" value="Sal_SpvB"/>
</dbReference>
<comment type="subcellular location">
    <subcellularLocation>
        <location evidence="1">Secreted</location>
    </subcellularLocation>
</comment>